<evidence type="ECO:0000313" key="2">
    <source>
        <dbReference type="EMBL" id="EML1471073.1"/>
    </source>
</evidence>
<feature type="transmembrane region" description="Helical" evidence="1">
    <location>
        <begin position="78"/>
        <end position="100"/>
    </location>
</feature>
<organism evidence="2">
    <name type="scientific">Pluralibacter gergoviae</name>
    <name type="common">Enterobacter gergoviae</name>
    <dbReference type="NCBI Taxonomy" id="61647"/>
    <lineage>
        <taxon>Bacteria</taxon>
        <taxon>Pseudomonadati</taxon>
        <taxon>Pseudomonadota</taxon>
        <taxon>Gammaproteobacteria</taxon>
        <taxon>Enterobacterales</taxon>
        <taxon>Enterobacteriaceae</taxon>
        <taxon>Pluralibacter</taxon>
    </lineage>
</organism>
<dbReference type="AlphaFoldDB" id="A0AAI9GIV7"/>
<protein>
    <submittedName>
        <fullName evidence="2">Uncharacterized protein</fullName>
    </submittedName>
</protein>
<reference evidence="2" key="1">
    <citation type="submission" date="2024-02" db="EMBL/GenBank/DDBJ databases">
        <authorList>
            <consortium name="Clinical and Environmental Microbiology Branch: Whole genome sequencing antimicrobial resistance pathogens in the healthcare setting"/>
        </authorList>
    </citation>
    <scope>NUCLEOTIDE SEQUENCE</scope>
    <source>
        <strain evidence="2">2021DK-00143</strain>
    </source>
</reference>
<keyword evidence="1" id="KW-1133">Transmembrane helix</keyword>
<keyword evidence="1" id="KW-0472">Membrane</keyword>
<feature type="transmembrane region" description="Helical" evidence="1">
    <location>
        <begin position="106"/>
        <end position="124"/>
    </location>
</feature>
<evidence type="ECO:0000256" key="1">
    <source>
        <dbReference type="SAM" id="Phobius"/>
    </source>
</evidence>
<name>A0AAI9GIV7_PLUGE</name>
<dbReference type="EMBL" id="ABLOKC030000007">
    <property type="protein sequence ID" value="EML1471073.1"/>
    <property type="molecule type" value="Genomic_DNA"/>
</dbReference>
<proteinExistence type="predicted"/>
<accession>A0AAI9GIV7</accession>
<feature type="transmembrane region" description="Helical" evidence="1">
    <location>
        <begin position="44"/>
        <end position="66"/>
    </location>
</feature>
<comment type="caution">
    <text evidence="2">The sequence shown here is derived from an EMBL/GenBank/DDBJ whole genome shotgun (WGS) entry which is preliminary data.</text>
</comment>
<keyword evidence="1" id="KW-0812">Transmembrane</keyword>
<gene>
    <name evidence="2" type="ORF">QEG54_001783</name>
</gene>
<feature type="transmembrane region" description="Helical" evidence="1">
    <location>
        <begin position="20"/>
        <end position="38"/>
    </location>
</feature>
<dbReference type="RefSeq" id="WP_330993295.1">
    <property type="nucleotide sequence ID" value="NZ_JAYKLB010000019.1"/>
</dbReference>
<sequence length="134" mass="14602">MINAFTAGWQLALLQALRSGWTIIILVTVSLLLCWFSGRHAFAVWWLAFSGTLLVGISVGMGNLPYRLLQPGSTTGRWSGLVSWVIWAIGALLLAVAPIFANTLPAIFLGPAGVLSGALVYLWVSHREPLKWTR</sequence>